<gene>
    <name evidence="1" type="ORF">NEISUBOT_04938</name>
</gene>
<dbReference type="Proteomes" id="UP000004621">
    <property type="component" value="Unassembled WGS sequence"/>
</dbReference>
<organism evidence="1 2">
    <name type="scientific">Neisseria subflava NJ9703</name>
    <dbReference type="NCBI Taxonomy" id="546268"/>
    <lineage>
        <taxon>Bacteria</taxon>
        <taxon>Pseudomonadati</taxon>
        <taxon>Pseudomonadota</taxon>
        <taxon>Betaproteobacteria</taxon>
        <taxon>Neisseriales</taxon>
        <taxon>Neisseriaceae</taxon>
        <taxon>Neisseria</taxon>
    </lineage>
</organism>
<evidence type="ECO:0000313" key="2">
    <source>
        <dbReference type="Proteomes" id="UP000004621"/>
    </source>
</evidence>
<dbReference type="EMBL" id="ACEO02000009">
    <property type="protein sequence ID" value="EFC51683.1"/>
    <property type="molecule type" value="Genomic_DNA"/>
</dbReference>
<comment type="caution">
    <text evidence="1">The sequence shown here is derived from an EMBL/GenBank/DDBJ whole genome shotgun (WGS) entry which is preliminary data.</text>
</comment>
<protein>
    <submittedName>
        <fullName evidence="1">Uncharacterized protein</fullName>
    </submittedName>
</protein>
<evidence type="ECO:0000313" key="1">
    <source>
        <dbReference type="EMBL" id="EFC51683.1"/>
    </source>
</evidence>
<sequence length="57" mass="6079">MVFSPKGACCAVIPTFAFVKNIQKTKKTTALSDGCGLDGIIADFNLVQSLQKNLCKT</sequence>
<dbReference type="AlphaFoldDB" id="A0A9W5MYW4"/>
<accession>A0A9W5MYW4</accession>
<name>A0A9W5MYW4_NEISU</name>
<proteinExistence type="predicted"/>
<reference evidence="1 2" key="1">
    <citation type="submission" date="2010-01" db="EMBL/GenBank/DDBJ databases">
        <authorList>
            <person name="Weinstock G."/>
            <person name="Sodergren E."/>
            <person name="Clifton S."/>
            <person name="Fulton L."/>
            <person name="Fulton B."/>
            <person name="Courtney L."/>
            <person name="Fronick C."/>
            <person name="Harrison M."/>
            <person name="Strong C."/>
            <person name="Farmer C."/>
            <person name="Delahaunty K."/>
            <person name="Markovic C."/>
            <person name="Hall O."/>
            <person name="Minx P."/>
            <person name="Tomlinson C."/>
            <person name="Mitreva M."/>
            <person name="Nelson J."/>
            <person name="Hou S."/>
            <person name="Wollam A."/>
            <person name="Pepin K.H."/>
            <person name="Johnson M."/>
            <person name="Bhonagiri V."/>
            <person name="Nash W.E."/>
            <person name="Warren W."/>
            <person name="Chinwalla A."/>
            <person name="Mardis E.R."/>
            <person name="Wilson R.K."/>
        </authorList>
    </citation>
    <scope>NUCLEOTIDE SEQUENCE [LARGE SCALE GENOMIC DNA]</scope>
    <source>
        <strain evidence="1 2">NJ9703</strain>
    </source>
</reference>